<gene>
    <name evidence="2" type="ORF">SAMN05661091_1340</name>
</gene>
<evidence type="ECO:0000256" key="1">
    <source>
        <dbReference type="SAM" id="Phobius"/>
    </source>
</evidence>
<keyword evidence="1" id="KW-0472">Membrane</keyword>
<feature type="transmembrane region" description="Helical" evidence="1">
    <location>
        <begin position="116"/>
        <end position="138"/>
    </location>
</feature>
<evidence type="ECO:0000313" key="2">
    <source>
        <dbReference type="EMBL" id="SMF76687.1"/>
    </source>
</evidence>
<evidence type="ECO:0000313" key="3">
    <source>
        <dbReference type="Proteomes" id="UP000192940"/>
    </source>
</evidence>
<organism evidence="2 3">
    <name type="scientific">Paenibacillus uliginis N3/975</name>
    <dbReference type="NCBI Taxonomy" id="1313296"/>
    <lineage>
        <taxon>Bacteria</taxon>
        <taxon>Bacillati</taxon>
        <taxon>Bacillota</taxon>
        <taxon>Bacilli</taxon>
        <taxon>Bacillales</taxon>
        <taxon>Paenibacillaceae</taxon>
        <taxon>Paenibacillus</taxon>
    </lineage>
</organism>
<protein>
    <submittedName>
        <fullName evidence="2">Uncharacterized protein</fullName>
    </submittedName>
</protein>
<dbReference type="RefSeq" id="WP_208918294.1">
    <property type="nucleotide sequence ID" value="NZ_LT840184.1"/>
</dbReference>
<keyword evidence="3" id="KW-1185">Reference proteome</keyword>
<dbReference type="STRING" id="1313296.SAMN05661091_1340"/>
<name>A0A1X7GYU6_9BACL</name>
<dbReference type="Proteomes" id="UP000192940">
    <property type="component" value="Chromosome I"/>
</dbReference>
<reference evidence="2 3" key="1">
    <citation type="submission" date="2017-04" db="EMBL/GenBank/DDBJ databases">
        <authorList>
            <person name="Afonso C.L."/>
            <person name="Miller P.J."/>
            <person name="Scott M.A."/>
            <person name="Spackman E."/>
            <person name="Goraichik I."/>
            <person name="Dimitrov K.M."/>
            <person name="Suarez D.L."/>
            <person name="Swayne D.E."/>
        </authorList>
    </citation>
    <scope>NUCLEOTIDE SEQUENCE [LARGE SCALE GENOMIC DNA]</scope>
    <source>
        <strain evidence="2 3">N3/975</strain>
    </source>
</reference>
<sequence length="142" mass="15677">MDYKIFFLLHMIGTAAVGFYLILPFIVGGVQKLSLGAQEGAVNTVRVANRFAQYGLVVQLVTGGYMMSKGEYSVPWMIIVTVLLLAMFAFGGIMSKPLKSALAGIREKRDVKPETAKLRTFSSLLALSLIIMIFFMVYNQVI</sequence>
<feature type="transmembrane region" description="Helical" evidence="1">
    <location>
        <begin position="74"/>
        <end position="95"/>
    </location>
</feature>
<keyword evidence="1" id="KW-1133">Transmembrane helix</keyword>
<proteinExistence type="predicted"/>
<dbReference type="AlphaFoldDB" id="A0A1X7GYU6"/>
<accession>A0A1X7GYU6</accession>
<keyword evidence="1" id="KW-0812">Transmembrane</keyword>
<feature type="transmembrane region" description="Helical" evidence="1">
    <location>
        <begin position="6"/>
        <end position="30"/>
    </location>
</feature>
<dbReference type="EMBL" id="LT840184">
    <property type="protein sequence ID" value="SMF76687.1"/>
    <property type="molecule type" value="Genomic_DNA"/>
</dbReference>